<feature type="transmembrane region" description="Helical" evidence="9">
    <location>
        <begin position="267"/>
        <end position="283"/>
    </location>
</feature>
<evidence type="ECO:0000256" key="3">
    <source>
        <dbReference type="ARBA" id="ARBA00022475"/>
    </source>
</evidence>
<evidence type="ECO:0000256" key="7">
    <source>
        <dbReference type="ARBA" id="ARBA00023136"/>
    </source>
</evidence>
<feature type="transmembrane region" description="Helical" evidence="9">
    <location>
        <begin position="194"/>
        <end position="219"/>
    </location>
</feature>
<accession>A0A255XSQ2</accession>
<dbReference type="GO" id="GO:0005886">
    <property type="term" value="C:plasma membrane"/>
    <property type="evidence" value="ECO:0007669"/>
    <property type="project" value="UniProtKB-SubCell"/>
</dbReference>
<comment type="similarity">
    <text evidence="8">Belongs to the binding-protein-dependent transport system permease family. LivHM subfamily.</text>
</comment>
<keyword evidence="7 9" id="KW-0472">Membrane</keyword>
<keyword evidence="6 9" id="KW-1133">Transmembrane helix</keyword>
<dbReference type="EMBL" id="NOXS01000031">
    <property type="protein sequence ID" value="OYQ19465.1"/>
    <property type="molecule type" value="Genomic_DNA"/>
</dbReference>
<dbReference type="InterPro" id="IPR001851">
    <property type="entry name" value="ABC_transp_permease"/>
</dbReference>
<keyword evidence="11" id="KW-1185">Reference proteome</keyword>
<dbReference type="GO" id="GO:0006865">
    <property type="term" value="P:amino acid transport"/>
    <property type="evidence" value="ECO:0007669"/>
    <property type="project" value="UniProtKB-KW"/>
</dbReference>
<dbReference type="OrthoDB" id="9778908at2"/>
<dbReference type="CDD" id="cd06582">
    <property type="entry name" value="TM_PBP1_LivH_like"/>
    <property type="match status" value="1"/>
</dbReference>
<evidence type="ECO:0000256" key="8">
    <source>
        <dbReference type="ARBA" id="ARBA00037998"/>
    </source>
</evidence>
<evidence type="ECO:0000256" key="1">
    <source>
        <dbReference type="ARBA" id="ARBA00004651"/>
    </source>
</evidence>
<evidence type="ECO:0000313" key="10">
    <source>
        <dbReference type="EMBL" id="OYQ19465.1"/>
    </source>
</evidence>
<feature type="transmembrane region" description="Helical" evidence="9">
    <location>
        <begin position="97"/>
        <end position="119"/>
    </location>
</feature>
<gene>
    <name evidence="10" type="ORF">CHR90_08585</name>
</gene>
<feature type="transmembrane region" description="Helical" evidence="9">
    <location>
        <begin position="225"/>
        <end position="255"/>
    </location>
</feature>
<protein>
    <submittedName>
        <fullName evidence="10">Amino acid ABC transporter permease</fullName>
    </submittedName>
</protein>
<keyword evidence="3" id="KW-1003">Cell membrane</keyword>
<dbReference type="PANTHER" id="PTHR11795:SF445">
    <property type="entry name" value="AMINO ACID ABC TRANSPORTER PERMEASE PROTEIN"/>
    <property type="match status" value="1"/>
</dbReference>
<comment type="subcellular location">
    <subcellularLocation>
        <location evidence="1">Cell membrane</location>
        <topology evidence="1">Multi-pass membrane protein</topology>
    </subcellularLocation>
</comment>
<name>A0A255XSQ2_9PROT</name>
<keyword evidence="2" id="KW-0813">Transport</keyword>
<dbReference type="GO" id="GO:0022857">
    <property type="term" value="F:transmembrane transporter activity"/>
    <property type="evidence" value="ECO:0007669"/>
    <property type="project" value="InterPro"/>
</dbReference>
<feature type="transmembrane region" description="Helical" evidence="9">
    <location>
        <begin position="6"/>
        <end position="32"/>
    </location>
</feature>
<dbReference type="Proteomes" id="UP000216361">
    <property type="component" value="Unassembled WGS sequence"/>
</dbReference>
<comment type="caution">
    <text evidence="10">The sequence shown here is derived from an EMBL/GenBank/DDBJ whole genome shotgun (WGS) entry which is preliminary data.</text>
</comment>
<organism evidence="10 11">
    <name type="scientific">Elstera cyanobacteriorum</name>
    <dbReference type="NCBI Taxonomy" id="2022747"/>
    <lineage>
        <taxon>Bacteria</taxon>
        <taxon>Pseudomonadati</taxon>
        <taxon>Pseudomonadota</taxon>
        <taxon>Alphaproteobacteria</taxon>
        <taxon>Rhodospirillales</taxon>
        <taxon>Rhodospirillaceae</taxon>
        <taxon>Elstera</taxon>
    </lineage>
</organism>
<reference evidence="10 11" key="1">
    <citation type="submission" date="2017-07" db="EMBL/GenBank/DDBJ databases">
        <title>Elstera cyanobacteriorum sp. nov., a novel bacterium isolated from cyanobacterial aggregates in a eutrophic lake.</title>
        <authorList>
            <person name="Cai H."/>
        </authorList>
    </citation>
    <scope>NUCLEOTIDE SEQUENCE [LARGE SCALE GENOMIC DNA]</scope>
    <source>
        <strain evidence="10 11">TH019</strain>
    </source>
</reference>
<dbReference type="RefSeq" id="WP_094408570.1">
    <property type="nucleotide sequence ID" value="NZ_BMJZ01000004.1"/>
</dbReference>
<feature type="transmembrane region" description="Helical" evidence="9">
    <location>
        <begin position="139"/>
        <end position="165"/>
    </location>
</feature>
<proteinExistence type="inferred from homology"/>
<feature type="transmembrane region" description="Helical" evidence="9">
    <location>
        <begin position="65"/>
        <end position="85"/>
    </location>
</feature>
<evidence type="ECO:0000256" key="5">
    <source>
        <dbReference type="ARBA" id="ARBA00022970"/>
    </source>
</evidence>
<keyword evidence="4 9" id="KW-0812">Transmembrane</keyword>
<dbReference type="AlphaFoldDB" id="A0A255XSQ2"/>
<dbReference type="Pfam" id="PF02653">
    <property type="entry name" value="BPD_transp_2"/>
    <property type="match status" value="1"/>
</dbReference>
<evidence type="ECO:0000256" key="9">
    <source>
        <dbReference type="SAM" id="Phobius"/>
    </source>
</evidence>
<sequence>MTISAIAQLVASGLLIGLIYALIAAGLSLIFGLMDVVNFAHGEFLMTSMYVTFGLYLFLQLDPILLMPATALVMAAFGIFIYRTVVKRALAAKVNAGMVQIFATFGLAITMRGLAQLFWTPEYRSIKDSVVADKTISIAGVFLPVPQLAAGVVCLLAFLALYLLIQRTDFGRALEATREDSEAVSLIGIDRHKIFALGWALGAAAVGVAGAMLATFYYVHPGVGATFALIAYVTVATGGFGNLLGALAAGLLVGLVESVSAVVLEPALKQLGIFALYLLTVLLRPRGLFGKL</sequence>
<evidence type="ECO:0000256" key="2">
    <source>
        <dbReference type="ARBA" id="ARBA00022448"/>
    </source>
</evidence>
<evidence type="ECO:0000313" key="11">
    <source>
        <dbReference type="Proteomes" id="UP000216361"/>
    </source>
</evidence>
<dbReference type="InterPro" id="IPR052157">
    <property type="entry name" value="BCAA_transport_permease"/>
</dbReference>
<dbReference type="PANTHER" id="PTHR11795">
    <property type="entry name" value="BRANCHED-CHAIN AMINO ACID TRANSPORT SYSTEM PERMEASE PROTEIN LIVH"/>
    <property type="match status" value="1"/>
</dbReference>
<evidence type="ECO:0000256" key="6">
    <source>
        <dbReference type="ARBA" id="ARBA00022989"/>
    </source>
</evidence>
<keyword evidence="5" id="KW-0029">Amino-acid transport</keyword>
<feature type="transmembrane region" description="Helical" evidence="9">
    <location>
        <begin position="39"/>
        <end position="59"/>
    </location>
</feature>
<evidence type="ECO:0000256" key="4">
    <source>
        <dbReference type="ARBA" id="ARBA00022692"/>
    </source>
</evidence>